<name>A0A4R3KD28_9FIRM</name>
<keyword evidence="2" id="KW-0808">Transferase</keyword>
<organism evidence="6 7">
    <name type="scientific">Pectinatus cerevisiiphilus</name>
    <dbReference type="NCBI Taxonomy" id="86956"/>
    <lineage>
        <taxon>Bacteria</taxon>
        <taxon>Bacillati</taxon>
        <taxon>Bacillota</taxon>
        <taxon>Negativicutes</taxon>
        <taxon>Selenomonadales</taxon>
        <taxon>Selenomonadaceae</taxon>
        <taxon>Pectinatus</taxon>
    </lineage>
</organism>
<dbReference type="Proteomes" id="UP000295188">
    <property type="component" value="Unassembled WGS sequence"/>
</dbReference>
<comment type="similarity">
    <text evidence="1">Belongs to the stealth family.</text>
</comment>
<keyword evidence="7" id="KW-1185">Reference proteome</keyword>
<dbReference type="PANTHER" id="PTHR24045:SF0">
    <property type="entry name" value="N-ACETYLGLUCOSAMINE-1-PHOSPHOTRANSFERASE SUBUNITS ALPHA_BETA"/>
    <property type="match status" value="1"/>
</dbReference>
<evidence type="ECO:0000256" key="3">
    <source>
        <dbReference type="ARBA" id="ARBA00023169"/>
    </source>
</evidence>
<reference evidence="6 7" key="1">
    <citation type="submission" date="2019-03" db="EMBL/GenBank/DDBJ databases">
        <title>Genomic Encyclopedia of Type Strains, Phase IV (KMG-IV): sequencing the most valuable type-strain genomes for metagenomic binning, comparative biology and taxonomic classification.</title>
        <authorList>
            <person name="Goeker M."/>
        </authorList>
    </citation>
    <scope>NUCLEOTIDE SEQUENCE [LARGE SCALE GENOMIC DNA]</scope>
    <source>
        <strain evidence="6 7">DSM 20467</strain>
    </source>
</reference>
<dbReference type="EMBL" id="SMAA01000003">
    <property type="protein sequence ID" value="TCS80839.1"/>
    <property type="molecule type" value="Genomic_DNA"/>
</dbReference>
<evidence type="ECO:0000313" key="7">
    <source>
        <dbReference type="Proteomes" id="UP000295188"/>
    </source>
</evidence>
<dbReference type="RefSeq" id="WP_132547483.1">
    <property type="nucleotide sequence ID" value="NZ_SMAA01000003.1"/>
</dbReference>
<feature type="domain" description="Stealth protein CR2 conserved region 2" evidence="4">
    <location>
        <begin position="41"/>
        <end position="141"/>
    </location>
</feature>
<evidence type="ECO:0000256" key="2">
    <source>
        <dbReference type="ARBA" id="ARBA00022679"/>
    </source>
</evidence>
<dbReference type="Pfam" id="PF11380">
    <property type="entry name" value="Stealth_CR2"/>
    <property type="match status" value="1"/>
</dbReference>
<dbReference type="GO" id="GO:0000271">
    <property type="term" value="P:polysaccharide biosynthetic process"/>
    <property type="evidence" value="ECO:0007669"/>
    <property type="project" value="UniProtKB-KW"/>
</dbReference>
<dbReference type="GO" id="GO:0016772">
    <property type="term" value="F:transferase activity, transferring phosphorus-containing groups"/>
    <property type="evidence" value="ECO:0007669"/>
    <property type="project" value="InterPro"/>
</dbReference>
<dbReference type="OrthoDB" id="9776077at2"/>
<keyword evidence="3" id="KW-0270">Exopolysaccharide synthesis</keyword>
<dbReference type="Pfam" id="PF17101">
    <property type="entry name" value="Stealth_CR1"/>
    <property type="match status" value="1"/>
</dbReference>
<evidence type="ECO:0000256" key="1">
    <source>
        <dbReference type="ARBA" id="ARBA00007583"/>
    </source>
</evidence>
<feature type="domain" description="Stealth protein CR1 conserved region 1" evidence="5">
    <location>
        <begin position="7"/>
        <end position="31"/>
    </location>
</feature>
<dbReference type="InterPro" id="IPR031358">
    <property type="entry name" value="Stealth_CR1"/>
</dbReference>
<gene>
    <name evidence="6" type="ORF">EDC37_1038</name>
</gene>
<protein>
    <submittedName>
        <fullName evidence="6">Stealth-like protein</fullName>
    </submittedName>
</protein>
<comment type="caution">
    <text evidence="6">The sequence shown here is derived from an EMBL/GenBank/DDBJ whole genome shotgun (WGS) entry which is preliminary data.</text>
</comment>
<evidence type="ECO:0000259" key="5">
    <source>
        <dbReference type="Pfam" id="PF17101"/>
    </source>
</evidence>
<evidence type="ECO:0000259" key="4">
    <source>
        <dbReference type="Pfam" id="PF11380"/>
    </source>
</evidence>
<accession>A0A4R3KD28</accession>
<dbReference type="InterPro" id="IPR021520">
    <property type="entry name" value="Stealth_CR2"/>
</dbReference>
<evidence type="ECO:0000313" key="6">
    <source>
        <dbReference type="EMBL" id="TCS80839.1"/>
    </source>
</evidence>
<sequence length="337" mass="39859">MQNNDQPIDFTVCWVDGNDPAWQKQKSQYDPEAGGDKRISRYRDWDNLQYWFRGVEKFAPWVNKIHFITWGHLPQWLNTAHPKLNIVRHEDYLLPQYMPTFSSSPLELNLHRIKGLAEHFVSFNDDMFIISPVSKDLFFQNGLPTDFCIATAISAPVKGDMMPFIKFNSVAVLNANFDKKIEVHKHFWKWMSPKYGWDALRNLIFAGEHHFRGFSNNHLPYSFLKNTYDDIWSKENDILDESSRHKFRSRNDVDQWLIRYWQLVRGDFEPIGRHTKGRVFEVYGNENENTELYKAIEAQNMPMLCINDNDGIDFLNIKKHIISSFDKILPEKSSFEK</sequence>
<dbReference type="InterPro" id="IPR047141">
    <property type="entry name" value="Stealth"/>
</dbReference>
<dbReference type="AlphaFoldDB" id="A0A4R3KD28"/>
<proteinExistence type="inferred from homology"/>
<dbReference type="PANTHER" id="PTHR24045">
    <property type="match status" value="1"/>
</dbReference>